<dbReference type="EMBL" id="QRAS01000001">
    <property type="protein sequence ID" value="RDL12084.1"/>
    <property type="molecule type" value="Genomic_DNA"/>
</dbReference>
<dbReference type="SUPFAM" id="SSF142433">
    <property type="entry name" value="CinA-like"/>
    <property type="match status" value="1"/>
</dbReference>
<sequence length="157" mass="16611">MATVSEVGELLIQKQQTITSAESLTAGLFASTLAEVSGISAALKGAFVTYSPEMKEALIGVPHILIQRHGVVSAQVAEAMARGAKYQTKADWAVSFTGVAGPDELEGQPAGTVFIAIIDDHDEVHIAQGHFAGNRQVVRQQSVQQALDELTNLLSKN</sequence>
<dbReference type="NCBIfam" id="TIGR00199">
    <property type="entry name" value="PncC_domain"/>
    <property type="match status" value="1"/>
</dbReference>
<name>A0A288QMX9_9LACO</name>
<gene>
    <name evidence="1" type="ORF">DFP99_0512</name>
</gene>
<dbReference type="Proteomes" id="UP000254912">
    <property type="component" value="Unassembled WGS sequence"/>
</dbReference>
<dbReference type="KEGG" id="wso:WSWS_00883"/>
<accession>A0A288QMX9</accession>
<protein>
    <submittedName>
        <fullName evidence="1">Nicotinamide-nucleotide amidase</fullName>
    </submittedName>
</protein>
<dbReference type="GeneID" id="94546081"/>
<comment type="caution">
    <text evidence="1">The sequence shown here is derived from an EMBL/GenBank/DDBJ whole genome shotgun (WGS) entry which is preliminary data.</text>
</comment>
<dbReference type="RefSeq" id="WP_070230140.1">
    <property type="nucleotide sequence ID" value="NZ_BJYO01000002.1"/>
</dbReference>
<dbReference type="Gene3D" id="3.90.950.20">
    <property type="entry name" value="CinA-like"/>
    <property type="match status" value="1"/>
</dbReference>
<dbReference type="InterPro" id="IPR036653">
    <property type="entry name" value="CinA-like_C"/>
</dbReference>
<dbReference type="Pfam" id="PF02464">
    <property type="entry name" value="CinA"/>
    <property type="match status" value="1"/>
</dbReference>
<proteinExistence type="predicted"/>
<reference evidence="1 2" key="1">
    <citation type="submission" date="2018-07" db="EMBL/GenBank/DDBJ databases">
        <title>Genomic Encyclopedia of Type Strains, Phase III (KMG-III): the genomes of soil and plant-associated and newly described type strains.</title>
        <authorList>
            <person name="Whitman W."/>
        </authorList>
    </citation>
    <scope>NUCLEOTIDE SEQUENCE [LARGE SCALE GENOMIC DNA]</scope>
    <source>
        <strain evidence="1 2">CECT 7031</strain>
    </source>
</reference>
<keyword evidence="2" id="KW-1185">Reference proteome</keyword>
<dbReference type="InterPro" id="IPR008136">
    <property type="entry name" value="CinA_C"/>
</dbReference>
<organism evidence="1 2">
    <name type="scientific">Weissella soli</name>
    <dbReference type="NCBI Taxonomy" id="155866"/>
    <lineage>
        <taxon>Bacteria</taxon>
        <taxon>Bacillati</taxon>
        <taxon>Bacillota</taxon>
        <taxon>Bacilli</taxon>
        <taxon>Lactobacillales</taxon>
        <taxon>Lactobacillaceae</taxon>
        <taxon>Weissella</taxon>
    </lineage>
</organism>
<evidence type="ECO:0000313" key="2">
    <source>
        <dbReference type="Proteomes" id="UP000254912"/>
    </source>
</evidence>
<dbReference type="AlphaFoldDB" id="A0A288QMX9"/>
<evidence type="ECO:0000313" key="1">
    <source>
        <dbReference type="EMBL" id="RDL12084.1"/>
    </source>
</evidence>